<keyword evidence="5" id="KW-1185">Reference proteome</keyword>
<sequence length="108" mass="11866">MVPSDSDDATVTAVDLKLGSWVMCSDRVAKKVVGMRLIPVEDQEVLAITFHPDKAVACFLPPDKPLVLSKGLTRKPIRRSGMNRRVRRRVDGDESASVPETAAGEYED</sequence>
<name>A0A9P1C1L4_9DINO</name>
<reference evidence="2" key="1">
    <citation type="submission" date="2022-10" db="EMBL/GenBank/DDBJ databases">
        <authorList>
            <person name="Chen Y."/>
            <person name="Dougan E. K."/>
            <person name="Chan C."/>
            <person name="Rhodes N."/>
            <person name="Thang M."/>
        </authorList>
    </citation>
    <scope>NUCLEOTIDE SEQUENCE</scope>
</reference>
<reference evidence="3" key="2">
    <citation type="submission" date="2024-04" db="EMBL/GenBank/DDBJ databases">
        <authorList>
            <person name="Chen Y."/>
            <person name="Shah S."/>
            <person name="Dougan E. K."/>
            <person name="Thang M."/>
            <person name="Chan C."/>
        </authorList>
    </citation>
    <scope>NUCLEOTIDE SEQUENCE [LARGE SCALE GENOMIC DNA]</scope>
</reference>
<organism evidence="2">
    <name type="scientific">Cladocopium goreaui</name>
    <dbReference type="NCBI Taxonomy" id="2562237"/>
    <lineage>
        <taxon>Eukaryota</taxon>
        <taxon>Sar</taxon>
        <taxon>Alveolata</taxon>
        <taxon>Dinophyceae</taxon>
        <taxon>Suessiales</taxon>
        <taxon>Symbiodiniaceae</taxon>
        <taxon>Cladocopium</taxon>
    </lineage>
</organism>
<evidence type="ECO:0000313" key="4">
    <source>
        <dbReference type="EMBL" id="CAL4771104.1"/>
    </source>
</evidence>
<comment type="caution">
    <text evidence="2">The sequence shown here is derived from an EMBL/GenBank/DDBJ whole genome shotgun (WGS) entry which is preliminary data.</text>
</comment>
<proteinExistence type="predicted"/>
<feature type="region of interest" description="Disordered" evidence="1">
    <location>
        <begin position="80"/>
        <end position="108"/>
    </location>
</feature>
<dbReference type="EMBL" id="CAMXCT020000835">
    <property type="protein sequence ID" value="CAL1137167.1"/>
    <property type="molecule type" value="Genomic_DNA"/>
</dbReference>
<protein>
    <submittedName>
        <fullName evidence="4">Hint domain-containing protein</fullName>
    </submittedName>
</protein>
<dbReference type="AlphaFoldDB" id="A0A9P1C1L4"/>
<dbReference type="Proteomes" id="UP001152797">
    <property type="component" value="Unassembled WGS sequence"/>
</dbReference>
<evidence type="ECO:0000313" key="3">
    <source>
        <dbReference type="EMBL" id="CAL1137167.1"/>
    </source>
</evidence>
<accession>A0A9P1C1L4</accession>
<gene>
    <name evidence="2" type="ORF">C1SCF055_LOCUS11375</name>
</gene>
<dbReference type="EMBL" id="CAMXCT010000835">
    <property type="protein sequence ID" value="CAI3983792.1"/>
    <property type="molecule type" value="Genomic_DNA"/>
</dbReference>
<evidence type="ECO:0000256" key="1">
    <source>
        <dbReference type="SAM" id="MobiDB-lite"/>
    </source>
</evidence>
<evidence type="ECO:0000313" key="2">
    <source>
        <dbReference type="EMBL" id="CAI3983792.1"/>
    </source>
</evidence>
<evidence type="ECO:0000313" key="5">
    <source>
        <dbReference type="Proteomes" id="UP001152797"/>
    </source>
</evidence>
<dbReference type="EMBL" id="CAMXCT030000835">
    <property type="protein sequence ID" value="CAL4771104.1"/>
    <property type="molecule type" value="Genomic_DNA"/>
</dbReference>